<dbReference type="GO" id="GO:0000156">
    <property type="term" value="F:phosphorelay response regulator activity"/>
    <property type="evidence" value="ECO:0007669"/>
    <property type="project" value="InterPro"/>
</dbReference>
<dbReference type="Gene3D" id="2.40.50.40">
    <property type="match status" value="1"/>
</dbReference>
<protein>
    <recommendedName>
        <fullName evidence="1">Stage 0 sporulation protein A homolog</fullName>
    </recommendedName>
</protein>
<dbReference type="STRING" id="447595.SAMN05660826_01918"/>
<dbReference type="InterPro" id="IPR011006">
    <property type="entry name" value="CheY-like_superfamily"/>
</dbReference>
<reference evidence="7" key="1">
    <citation type="submission" date="2016-11" db="EMBL/GenBank/DDBJ databases">
        <authorList>
            <person name="Varghese N."/>
            <person name="Submissions S."/>
        </authorList>
    </citation>
    <scope>NUCLEOTIDE SEQUENCE [LARGE SCALE GENOMIC DNA]</scope>
    <source>
        <strain evidence="7">DSM 18802</strain>
    </source>
</reference>
<dbReference type="InterPro" id="IPR046947">
    <property type="entry name" value="LytR-like"/>
</dbReference>
<dbReference type="PANTHER" id="PTHR37299">
    <property type="entry name" value="TRANSCRIPTIONAL REGULATOR-RELATED"/>
    <property type="match status" value="1"/>
</dbReference>
<dbReference type="Gene3D" id="3.40.50.2300">
    <property type="match status" value="1"/>
</dbReference>
<dbReference type="PROSITE" id="PS50930">
    <property type="entry name" value="HTH_LYTTR"/>
    <property type="match status" value="1"/>
</dbReference>
<evidence type="ECO:0000256" key="2">
    <source>
        <dbReference type="ARBA" id="ARBA00024867"/>
    </source>
</evidence>
<dbReference type="InterPro" id="IPR001789">
    <property type="entry name" value="Sig_transdc_resp-reg_receiver"/>
</dbReference>
<dbReference type="Pfam" id="PF00072">
    <property type="entry name" value="Response_reg"/>
    <property type="match status" value="1"/>
</dbReference>
<feature type="domain" description="Response regulatory" evidence="4">
    <location>
        <begin position="7"/>
        <end position="121"/>
    </location>
</feature>
<dbReference type="GO" id="GO:0003677">
    <property type="term" value="F:DNA binding"/>
    <property type="evidence" value="ECO:0007669"/>
    <property type="project" value="InterPro"/>
</dbReference>
<dbReference type="PANTHER" id="PTHR37299:SF1">
    <property type="entry name" value="STAGE 0 SPORULATION PROTEIN A HOMOLOG"/>
    <property type="match status" value="1"/>
</dbReference>
<comment type="function">
    <text evidence="2">May play the central regulatory role in sporulation. It may be an element of the effector pathway responsible for the activation of sporulation genes in response to nutritional stress. Spo0A may act in concert with spo0H (a sigma factor) to control the expression of some genes that are critical to the sporulation process.</text>
</comment>
<keyword evidence="3" id="KW-0597">Phosphoprotein</keyword>
<dbReference type="Gene3D" id="2.20.25.10">
    <property type="match status" value="1"/>
</dbReference>
<dbReference type="PROSITE" id="PS50110">
    <property type="entry name" value="RESPONSE_REGULATORY"/>
    <property type="match status" value="1"/>
</dbReference>
<dbReference type="CDD" id="cd17532">
    <property type="entry name" value="REC_LytTR_AlgR-like"/>
    <property type="match status" value="1"/>
</dbReference>
<dbReference type="InterPro" id="IPR007492">
    <property type="entry name" value="LytTR_DNA-bd_dom"/>
</dbReference>
<dbReference type="SMART" id="SM00850">
    <property type="entry name" value="LytTR"/>
    <property type="match status" value="1"/>
</dbReference>
<dbReference type="Proteomes" id="UP000184375">
    <property type="component" value="Unassembled WGS sequence"/>
</dbReference>
<proteinExistence type="predicted"/>
<evidence type="ECO:0000259" key="5">
    <source>
        <dbReference type="PROSITE" id="PS50930"/>
    </source>
</evidence>
<gene>
    <name evidence="6" type="ORF">SAMN05660826_01918</name>
</gene>
<evidence type="ECO:0000313" key="7">
    <source>
        <dbReference type="Proteomes" id="UP000184375"/>
    </source>
</evidence>
<dbReference type="AlphaFoldDB" id="A0A1M7LHJ2"/>
<evidence type="ECO:0000256" key="1">
    <source>
        <dbReference type="ARBA" id="ARBA00018672"/>
    </source>
</evidence>
<dbReference type="SUPFAM" id="SSF52172">
    <property type="entry name" value="CheY-like"/>
    <property type="match status" value="1"/>
</dbReference>
<evidence type="ECO:0000259" key="4">
    <source>
        <dbReference type="PROSITE" id="PS50110"/>
    </source>
</evidence>
<feature type="domain" description="HTH LytTR-type" evidence="5">
    <location>
        <begin position="151"/>
        <end position="257"/>
    </location>
</feature>
<name>A0A1M7LHJ2_9FIRM</name>
<organism evidence="6 7">
    <name type="scientific">Caldanaerovirga acetigignens</name>
    <dbReference type="NCBI Taxonomy" id="447595"/>
    <lineage>
        <taxon>Bacteria</taxon>
        <taxon>Bacillati</taxon>
        <taxon>Bacillota</taxon>
        <taxon>Clostridia</taxon>
        <taxon>Thermosediminibacterales</taxon>
        <taxon>Thermosediminibacteraceae</taxon>
        <taxon>Caldanaerovirga</taxon>
    </lineage>
</organism>
<evidence type="ECO:0000313" key="6">
    <source>
        <dbReference type="EMBL" id="SHM77425.1"/>
    </source>
</evidence>
<dbReference type="Pfam" id="PF04397">
    <property type="entry name" value="LytTR"/>
    <property type="match status" value="1"/>
</dbReference>
<evidence type="ECO:0000256" key="3">
    <source>
        <dbReference type="PROSITE-ProRule" id="PRU00169"/>
    </source>
</evidence>
<keyword evidence="7" id="KW-1185">Reference proteome</keyword>
<dbReference type="SMART" id="SM00448">
    <property type="entry name" value="REC"/>
    <property type="match status" value="1"/>
</dbReference>
<dbReference type="EMBL" id="FRCR01000012">
    <property type="protein sequence ID" value="SHM77425.1"/>
    <property type="molecule type" value="Genomic_DNA"/>
</dbReference>
<accession>A0A1M7LHJ2</accession>
<feature type="modified residue" description="4-aspartylphosphate" evidence="3">
    <location>
        <position position="58"/>
    </location>
</feature>
<sequence length="257" mass="29982">MRPMELTALLVDDEGPARDELRYLLEAYPEIKVVGEASSGQDAVEKTVELNPDVVFLDIKLWDMDGFEVARRIFEEGRSPLIIFATAYDEYAVKAFEINAVDYILKPFSQERLEKAIERVLTLFKNEKKKEEVLKIAEYIKANERPLCNKLPFWKKDRIYLVCPEDICYCVADEKGSVVKTRLGEFNTTYTLTELEEKINSPNFFRVHKSYLVNLDKVKEIIPWFNGTFILSIQGYEKDEVPVSRRQAKELRKMFDI</sequence>